<sequence>MKAWTENHTFAACVLLAALGVVLALDDTSPGGFGQRLSAALSPTDQPNTQSGVNRGVPTGAIQAYPVSAAGKPETETGAPQRTPPYEEGQPGLRQAGGSEGPAAQEETRPGHGYLAVQP</sequence>
<dbReference type="EMBL" id="SHMG01000005">
    <property type="protein sequence ID" value="TAA42504.1"/>
    <property type="molecule type" value="Genomic_DNA"/>
</dbReference>
<protein>
    <submittedName>
        <fullName evidence="2">Uncharacterized protein</fullName>
    </submittedName>
</protein>
<gene>
    <name evidence="2" type="ORF">EA655_10785</name>
</gene>
<dbReference type="AlphaFoldDB" id="A0A4Q8M4Z8"/>
<accession>A0A4Q8M4Z8</accession>
<evidence type="ECO:0000313" key="2">
    <source>
        <dbReference type="EMBL" id="TAA42504.1"/>
    </source>
</evidence>
<comment type="caution">
    <text evidence="2">The sequence shown here is derived from an EMBL/GenBank/DDBJ whole genome shotgun (WGS) entry which is preliminary data.</text>
</comment>
<dbReference type="Proteomes" id="UP000294164">
    <property type="component" value="Unassembled WGS sequence"/>
</dbReference>
<name>A0A4Q8M4Z8_9GAMM</name>
<evidence type="ECO:0000313" key="3">
    <source>
        <dbReference type="Proteomes" id="UP000294164"/>
    </source>
</evidence>
<reference evidence="2 3" key="1">
    <citation type="submission" date="2019-02" db="EMBL/GenBank/DDBJ databases">
        <title>WGS of Pseudoxanthomonas species novum from clinical isolates.</title>
        <authorList>
            <person name="Bernier A.-M."/>
            <person name="Bernard K."/>
            <person name="Vachon A."/>
        </authorList>
    </citation>
    <scope>NUCLEOTIDE SEQUENCE [LARGE SCALE GENOMIC DNA]</scope>
    <source>
        <strain evidence="2 3">NML130969</strain>
    </source>
</reference>
<feature type="compositionally biased region" description="Polar residues" evidence="1">
    <location>
        <begin position="41"/>
        <end position="53"/>
    </location>
</feature>
<feature type="region of interest" description="Disordered" evidence="1">
    <location>
        <begin position="32"/>
        <end position="119"/>
    </location>
</feature>
<organism evidence="2 3">
    <name type="scientific">Pseudoxanthomonas winnipegensis</name>
    <dbReference type="NCBI Taxonomy" id="2480810"/>
    <lineage>
        <taxon>Bacteria</taxon>
        <taxon>Pseudomonadati</taxon>
        <taxon>Pseudomonadota</taxon>
        <taxon>Gammaproteobacteria</taxon>
        <taxon>Lysobacterales</taxon>
        <taxon>Lysobacteraceae</taxon>
        <taxon>Pseudoxanthomonas</taxon>
    </lineage>
</organism>
<evidence type="ECO:0000256" key="1">
    <source>
        <dbReference type="SAM" id="MobiDB-lite"/>
    </source>
</evidence>
<dbReference type="RefSeq" id="WP_130534546.1">
    <property type="nucleotide sequence ID" value="NZ_SHMG01000005.1"/>
</dbReference>
<proteinExistence type="predicted"/>